<evidence type="ECO:0000313" key="3">
    <source>
        <dbReference type="Proteomes" id="UP001498398"/>
    </source>
</evidence>
<organism evidence="2 3">
    <name type="scientific">Marasmiellus scandens</name>
    <dbReference type="NCBI Taxonomy" id="2682957"/>
    <lineage>
        <taxon>Eukaryota</taxon>
        <taxon>Fungi</taxon>
        <taxon>Dikarya</taxon>
        <taxon>Basidiomycota</taxon>
        <taxon>Agaricomycotina</taxon>
        <taxon>Agaricomycetes</taxon>
        <taxon>Agaricomycetidae</taxon>
        <taxon>Agaricales</taxon>
        <taxon>Marasmiineae</taxon>
        <taxon>Omphalotaceae</taxon>
        <taxon>Marasmiellus</taxon>
    </lineage>
</organism>
<feature type="compositionally biased region" description="Acidic residues" evidence="1">
    <location>
        <begin position="73"/>
        <end position="144"/>
    </location>
</feature>
<name>A0ABR1IUB3_9AGAR</name>
<dbReference type="EMBL" id="JBANRG010000063">
    <property type="protein sequence ID" value="KAK7441368.1"/>
    <property type="molecule type" value="Genomic_DNA"/>
</dbReference>
<reference evidence="2 3" key="1">
    <citation type="submission" date="2024-01" db="EMBL/GenBank/DDBJ databases">
        <title>A draft genome for the cacao thread blight pathogen Marasmiellus scandens.</title>
        <authorList>
            <person name="Baruah I.K."/>
            <person name="Leung J."/>
            <person name="Bukari Y."/>
            <person name="Amoako-Attah I."/>
            <person name="Meinhardt L.W."/>
            <person name="Bailey B.A."/>
            <person name="Cohen S.P."/>
        </authorList>
    </citation>
    <scope>NUCLEOTIDE SEQUENCE [LARGE SCALE GENOMIC DNA]</scope>
    <source>
        <strain evidence="2 3">GH-19</strain>
    </source>
</reference>
<accession>A0ABR1IUB3</accession>
<dbReference type="Proteomes" id="UP001498398">
    <property type="component" value="Unassembled WGS sequence"/>
</dbReference>
<evidence type="ECO:0000256" key="1">
    <source>
        <dbReference type="SAM" id="MobiDB-lite"/>
    </source>
</evidence>
<evidence type="ECO:0000313" key="2">
    <source>
        <dbReference type="EMBL" id="KAK7441368.1"/>
    </source>
</evidence>
<feature type="region of interest" description="Disordered" evidence="1">
    <location>
        <begin position="63"/>
        <end position="149"/>
    </location>
</feature>
<gene>
    <name evidence="2" type="ORF">VKT23_016615</name>
</gene>
<comment type="caution">
    <text evidence="2">The sequence shown here is derived from an EMBL/GenBank/DDBJ whole genome shotgun (WGS) entry which is preliminary data.</text>
</comment>
<sequence length="163" mass="19072">MRRCLTTLEWQARWWENRAQIDTFEGERLEGASAYAHQQAVVCCQIASRFWTIWSLDDIPSLRQYQPGNLELPEGDPDSEMQDMDEDEGDMVREQEDEEVESGERDTDEEELEDEAEEDEEEARIEGEEDGDEDQVLEEEDLEDSNPTLKEMLSQLEENYVSL</sequence>
<proteinExistence type="predicted"/>
<protein>
    <submittedName>
        <fullName evidence="2">Uncharacterized protein</fullName>
    </submittedName>
</protein>
<keyword evidence="3" id="KW-1185">Reference proteome</keyword>